<evidence type="ECO:0000313" key="4">
    <source>
        <dbReference type="EMBL" id="OOR87977.1"/>
    </source>
</evidence>
<evidence type="ECO:0000259" key="1">
    <source>
        <dbReference type="Pfam" id="PF12762"/>
    </source>
</evidence>
<accession>A0A1S9ZW62</accession>
<feature type="domain" description="ISXO2-like transposase" evidence="1">
    <location>
        <begin position="64"/>
        <end position="131"/>
    </location>
</feature>
<protein>
    <submittedName>
        <fullName evidence="3">DDE transposase</fullName>
    </submittedName>
</protein>
<proteinExistence type="predicted"/>
<reference evidence="3 6" key="1">
    <citation type="submission" date="2017-02" db="EMBL/GenBank/DDBJ databases">
        <title>Draft genome sequence of Moraxella caviae CCUG 355 type strain.</title>
        <authorList>
            <person name="Engstrom-Jakobsson H."/>
            <person name="Salva-Serra F."/>
            <person name="Thorell K."/>
            <person name="Gonzales-Siles L."/>
            <person name="Karlsson R."/>
            <person name="Boulund F."/>
            <person name="Engstrand L."/>
            <person name="Moore E."/>
        </authorList>
    </citation>
    <scope>NUCLEOTIDE SEQUENCE [LARGE SCALE GENOMIC DNA]</scope>
    <source>
        <strain evidence="3 6">CCUG 355</strain>
    </source>
</reference>
<dbReference type="Pfam" id="PF12762">
    <property type="entry name" value="DDE_Tnp_IS1595"/>
    <property type="match status" value="1"/>
</dbReference>
<feature type="non-terminal residue" evidence="3">
    <location>
        <position position="131"/>
    </location>
</feature>
<dbReference type="STRING" id="34060.B0181_01980"/>
<dbReference type="EMBL" id="MUXU01000063">
    <property type="protein sequence ID" value="OOR87708.1"/>
    <property type="molecule type" value="Genomic_DNA"/>
</dbReference>
<comment type="caution">
    <text evidence="3">The sequence shown here is derived from an EMBL/GenBank/DDBJ whole genome shotgun (WGS) entry which is preliminary data.</text>
</comment>
<dbReference type="RefSeq" id="WP_143821564.1">
    <property type="nucleotide sequence ID" value="NZ_MUXU01000016.1"/>
</dbReference>
<evidence type="ECO:0000313" key="3">
    <source>
        <dbReference type="EMBL" id="OOR87708.1"/>
    </source>
</evidence>
<dbReference type="InterPro" id="IPR024445">
    <property type="entry name" value="Tnp_ISXO2-like"/>
</dbReference>
<dbReference type="AlphaFoldDB" id="A0A1S9ZW62"/>
<dbReference type="EMBL" id="MUXU01000073">
    <property type="protein sequence ID" value="OOR87446.1"/>
    <property type="molecule type" value="Genomic_DNA"/>
</dbReference>
<dbReference type="EMBL" id="MUXU01000016">
    <property type="protein sequence ID" value="OOR92225.1"/>
    <property type="molecule type" value="Genomic_DNA"/>
</dbReference>
<evidence type="ECO:0000313" key="2">
    <source>
        <dbReference type="EMBL" id="OOR87446.1"/>
    </source>
</evidence>
<keyword evidence="6" id="KW-1185">Reference proteome</keyword>
<dbReference type="EMBL" id="MUXU01000058">
    <property type="protein sequence ID" value="OOR87977.1"/>
    <property type="molecule type" value="Genomic_DNA"/>
</dbReference>
<dbReference type="NCBIfam" id="NF033547">
    <property type="entry name" value="transpos_IS1595"/>
    <property type="match status" value="1"/>
</dbReference>
<gene>
    <name evidence="5" type="ORF">B0181_01980</name>
    <name evidence="4" type="ORF">B0181_09250</name>
    <name evidence="3" type="ORF">B0181_09625</name>
    <name evidence="2" type="ORF">B0181_10295</name>
</gene>
<evidence type="ECO:0000313" key="6">
    <source>
        <dbReference type="Proteomes" id="UP000190435"/>
    </source>
</evidence>
<sequence length="131" mass="14803">MKITRCKLSRKTQLRLLEFFIAEVTARTAADLLNIQHNSAVLFYHKIRLVIEYHLALEANTVFDGEVELDESYFGGIRKGKRGRGAAGKTAVFGLLKRNDKVYTVVVKDTKTNTLMPIITSKIKPDSIVYT</sequence>
<name>A0A1S9ZW62_9GAMM</name>
<organism evidence="3 6">
    <name type="scientific">Moraxella caviae</name>
    <dbReference type="NCBI Taxonomy" id="34060"/>
    <lineage>
        <taxon>Bacteria</taxon>
        <taxon>Pseudomonadati</taxon>
        <taxon>Pseudomonadota</taxon>
        <taxon>Gammaproteobacteria</taxon>
        <taxon>Moraxellales</taxon>
        <taxon>Moraxellaceae</taxon>
        <taxon>Moraxella</taxon>
    </lineage>
</organism>
<dbReference type="Proteomes" id="UP000190435">
    <property type="component" value="Unassembled WGS sequence"/>
</dbReference>
<evidence type="ECO:0000313" key="5">
    <source>
        <dbReference type="EMBL" id="OOR92225.1"/>
    </source>
</evidence>